<dbReference type="GO" id="GO:0009298">
    <property type="term" value="P:GDP-mannose biosynthetic process"/>
    <property type="evidence" value="ECO:0007669"/>
    <property type="project" value="TreeGrafter"/>
</dbReference>
<organism evidence="2 3">
    <name type="scientific">Qipengyuania algicida</name>
    <dbReference type="NCBI Taxonomy" id="1836209"/>
    <lineage>
        <taxon>Bacteria</taxon>
        <taxon>Pseudomonadati</taxon>
        <taxon>Pseudomonadota</taxon>
        <taxon>Alphaproteobacteria</taxon>
        <taxon>Sphingomonadales</taxon>
        <taxon>Erythrobacteraceae</taxon>
        <taxon>Qipengyuania</taxon>
    </lineage>
</organism>
<dbReference type="RefSeq" id="WP_160752488.1">
    <property type="nucleotide sequence ID" value="NZ_WTYA01000003.1"/>
</dbReference>
<dbReference type="SUPFAM" id="SSF159283">
    <property type="entry name" value="Guanosine diphospho-D-mannose pyrophosphorylase/mannose-6-phosphate isomerase linker domain"/>
    <property type="match status" value="1"/>
</dbReference>
<dbReference type="Pfam" id="PF00483">
    <property type="entry name" value="NTP_transferase"/>
    <property type="match status" value="1"/>
</dbReference>
<dbReference type="PANTHER" id="PTHR46390:SF1">
    <property type="entry name" value="MANNOSE-1-PHOSPHATE GUANYLYLTRANSFERASE"/>
    <property type="match status" value="1"/>
</dbReference>
<name>A0A845AGV7_9SPHN</name>
<proteinExistence type="predicted"/>
<protein>
    <submittedName>
        <fullName evidence="2">NTP transferase domain-containing protein</fullName>
    </submittedName>
</protein>
<comment type="caution">
    <text evidence="2">The sequence shown here is derived from an EMBL/GenBank/DDBJ whole genome shotgun (WGS) entry which is preliminary data.</text>
</comment>
<sequence>MARIYPVVLCGGSGTRLWPRSRKARPKPFLPLIGPRTLFQQSLDRVADPNLFATPTIVAGKAHIALVEEQAQSSGDARLIVEPAAKNTAPAIALAAHALPPDAIMLVCPSDHYIADEAAFLAGVEKASELADQDFMVAFGIEPTRPDTGYGYIRKGAQLGPGFRVDRFVEKPDEETARGFLASGDFVWNGGIFAFRAGAFLAELAAHRPEMAELVLQSFGEAERRGWQIHPAANPFAGIAGESVDYAVMEHTDRAAVVAADMGWSDIGNWEALMDARGCDKDGNHALGSADFSGCRNVMVDTDGVRVSVVGLEDVIVVVDGDEVLVTSRAGAQSVGKLPGAAQQ</sequence>
<dbReference type="InterPro" id="IPR005835">
    <property type="entry name" value="NTP_transferase_dom"/>
</dbReference>
<dbReference type="PANTHER" id="PTHR46390">
    <property type="entry name" value="MANNOSE-1-PHOSPHATE GUANYLYLTRANSFERASE"/>
    <property type="match status" value="1"/>
</dbReference>
<dbReference type="SUPFAM" id="SSF53448">
    <property type="entry name" value="Nucleotide-diphospho-sugar transferases"/>
    <property type="match status" value="1"/>
</dbReference>
<dbReference type="InterPro" id="IPR029044">
    <property type="entry name" value="Nucleotide-diphossugar_trans"/>
</dbReference>
<evidence type="ECO:0000313" key="3">
    <source>
        <dbReference type="Proteomes" id="UP000439780"/>
    </source>
</evidence>
<dbReference type="Gene3D" id="3.90.550.10">
    <property type="entry name" value="Spore Coat Polysaccharide Biosynthesis Protein SpsA, Chain A"/>
    <property type="match status" value="1"/>
</dbReference>
<dbReference type="OrthoDB" id="9806359at2"/>
<keyword evidence="2" id="KW-0808">Transferase</keyword>
<reference evidence="2 3" key="1">
    <citation type="submission" date="2019-12" db="EMBL/GenBank/DDBJ databases">
        <title>Genomic-based taxomic classification of the family Erythrobacteraceae.</title>
        <authorList>
            <person name="Xu L."/>
        </authorList>
    </citation>
    <scope>NUCLEOTIDE SEQUENCE [LARGE SCALE GENOMIC DNA]</scope>
    <source>
        <strain evidence="2 3">KEMB 9005-328</strain>
    </source>
</reference>
<evidence type="ECO:0000313" key="2">
    <source>
        <dbReference type="EMBL" id="MXP28181.1"/>
    </source>
</evidence>
<dbReference type="CDD" id="cd02509">
    <property type="entry name" value="GDP-M1P_Guanylyltransferase"/>
    <property type="match status" value="1"/>
</dbReference>
<accession>A0A845AGV7</accession>
<dbReference type="Proteomes" id="UP000439780">
    <property type="component" value="Unassembled WGS sequence"/>
</dbReference>
<dbReference type="EMBL" id="WTYA01000003">
    <property type="protein sequence ID" value="MXP28181.1"/>
    <property type="molecule type" value="Genomic_DNA"/>
</dbReference>
<evidence type="ECO:0000259" key="1">
    <source>
        <dbReference type="Pfam" id="PF00483"/>
    </source>
</evidence>
<gene>
    <name evidence="2" type="ORF">GRI58_05015</name>
</gene>
<keyword evidence="3" id="KW-1185">Reference proteome</keyword>
<dbReference type="InterPro" id="IPR051161">
    <property type="entry name" value="Mannose-6P_isomerase_type2"/>
</dbReference>
<feature type="domain" description="Nucleotidyl transferase" evidence="1">
    <location>
        <begin position="6"/>
        <end position="277"/>
    </location>
</feature>
<dbReference type="AlphaFoldDB" id="A0A845AGV7"/>
<dbReference type="InterPro" id="IPR049577">
    <property type="entry name" value="GMPP_N"/>
</dbReference>
<dbReference type="GO" id="GO:0004475">
    <property type="term" value="F:mannose-1-phosphate guanylyltransferase (GTP) activity"/>
    <property type="evidence" value="ECO:0007669"/>
    <property type="project" value="InterPro"/>
</dbReference>